<sequence>MSSSDNDADAQGAKGGETPAASRWYLGTELSERILALRRHGGPVRTAGERARRRAERWRAQEPFVREEWWTRRLAADGLTEEDFLSLLGLSPEALRSSMESAPAWLQEIERAYVEPVSEPFSWPERAGGPERSAFLALAEPLVRSGLARLLRGLGELETSFPGALFEPETLGRELLGHLPTLLTPLLSRTLVVELHAAQLQERLTGDTPRARFQDFAHSLRRREVALEILARYPVLARQLVECIAHWERAGVELLRHFREDAPELQRRFSGGVPLGRLVEAEGGVSDSHRGGRGVFLLRFESGTRLVYKPRSLATEAAFQRLLSWLAQQGLEPAPRTLEVLDRGDHGWVEFVTPAPCSSAEEVRRFYLRQGGFIALLYVLDATDFHHENLIASGEHPVLVDLETLFHPPVRVREQRDTERHPGAPLGESVLKSGLLPQRTWGTRERPGVDISGLGSSAGQLTPQAFLMPVERGTDRMRFERRQVEVPGSHNRPRLEGVDASLLDYADALSEGFSRMYRLLLRRREALLAGDGPLAAFAEAPVRVVFRHTSVYGSLLLESFHPHALGDALERQCFLEHLWKGAVERPFLASLIPFELEDLLRGDVPLFTTLPGTRHVWTSSGARLEDFLETPGLERVRRRVALLSDEDLERQRWIIHRALDALRLGEPGGERPSYPVPEPGERAGREELLAAARRIGEKLVGLSLRGPEEAHWLTLDYADAGGWQLAHAGADLYQGLGGIALFLGYLGAATGEESFTRTARMALCAQEHQIELDASQVRGLGLLNGWGGVLYGLTHLGVLWADARTLDRAEHYLERLPALIERDEMLDLGVGSAGCLIALLTLAEHRPSELLWKAARACGERLLDSARRQERGMGWVVPLAGQLALAGMSHGAAGISLALLRLAAATGDERFGRMAREGIEFERGLFSAAERNWPDLRAGAAELAGPHGGGMHFMTAWCHGAPGIGLARLSGLPMYDDARVREELAHAVATTLAGGFGQNHSLCHGDLGNLDFLLEAARVLGDEALEHQVYQRARTVLRVLDERGCLFGLQRNIETPGLMVGLAGIGYGLARLAAPERLPSLLALAPPGHTIPKPKGWRHSEQSRIQPPSKGEPP</sequence>
<feature type="domain" description="Lantibiotic biosynthesis protein dehydration" evidence="3">
    <location>
        <begin position="233"/>
        <end position="609"/>
    </location>
</feature>
<dbReference type="SUPFAM" id="SSF158745">
    <property type="entry name" value="LanC-like"/>
    <property type="match status" value="1"/>
</dbReference>
<feature type="binding site" evidence="1">
    <location>
        <position position="958"/>
    </location>
    <ligand>
        <name>Zn(2+)</name>
        <dbReference type="ChEBI" id="CHEBI:29105"/>
    </ligand>
</feature>
<keyword evidence="1" id="KW-0479">Metal-binding</keyword>
<evidence type="ECO:0000313" key="5">
    <source>
        <dbReference type="Proteomes" id="UP000217257"/>
    </source>
</evidence>
<name>A0A250JD03_9BACT</name>
<feature type="binding site" evidence="1">
    <location>
        <position position="1003"/>
    </location>
    <ligand>
        <name>Zn(2+)</name>
        <dbReference type="ChEBI" id="CHEBI:29105"/>
    </ligand>
</feature>
<evidence type="ECO:0000256" key="1">
    <source>
        <dbReference type="PIRSR" id="PIRSR607822-1"/>
    </source>
</evidence>
<dbReference type="NCBIfam" id="TIGR03897">
    <property type="entry name" value="lanti_2_LanM"/>
    <property type="match status" value="1"/>
</dbReference>
<evidence type="ECO:0000256" key="2">
    <source>
        <dbReference type="SAM" id="MobiDB-lite"/>
    </source>
</evidence>
<dbReference type="Gene3D" id="1.50.10.10">
    <property type="match status" value="1"/>
</dbReference>
<gene>
    <name evidence="4" type="ORF">CYFUS_007259</name>
</gene>
<reference evidence="4 5" key="1">
    <citation type="submission" date="2017-06" db="EMBL/GenBank/DDBJ databases">
        <title>Sequencing and comparative analysis of myxobacterial genomes.</title>
        <authorList>
            <person name="Rupp O."/>
            <person name="Goesmann A."/>
            <person name="Sogaard-Andersen L."/>
        </authorList>
    </citation>
    <scope>NUCLEOTIDE SEQUENCE [LARGE SCALE GENOMIC DNA]</scope>
    <source>
        <strain evidence="4 5">DSM 52655</strain>
    </source>
</reference>
<dbReference type="GO" id="GO:0031179">
    <property type="term" value="P:peptide modification"/>
    <property type="evidence" value="ECO:0007669"/>
    <property type="project" value="InterPro"/>
</dbReference>
<dbReference type="PRINTS" id="PR01955">
    <property type="entry name" value="LANCFRANKIA"/>
</dbReference>
<dbReference type="InterPro" id="IPR007822">
    <property type="entry name" value="LANC-like"/>
</dbReference>
<dbReference type="InterPro" id="IPR017146">
    <property type="entry name" value="Lanti_2_LanM"/>
</dbReference>
<dbReference type="Pfam" id="PF13575">
    <property type="entry name" value="DUF4135"/>
    <property type="match status" value="1"/>
</dbReference>
<dbReference type="GO" id="GO:0046872">
    <property type="term" value="F:metal ion binding"/>
    <property type="evidence" value="ECO:0007669"/>
    <property type="project" value="UniProtKB-KW"/>
</dbReference>
<evidence type="ECO:0000259" key="3">
    <source>
        <dbReference type="Pfam" id="PF13575"/>
    </source>
</evidence>
<feature type="binding site" evidence="1">
    <location>
        <position position="1004"/>
    </location>
    <ligand>
        <name>Zn(2+)</name>
        <dbReference type="ChEBI" id="CHEBI:29105"/>
    </ligand>
</feature>
<dbReference type="CDD" id="cd04792">
    <property type="entry name" value="LanM-like"/>
    <property type="match status" value="1"/>
</dbReference>
<dbReference type="Proteomes" id="UP000217257">
    <property type="component" value="Chromosome"/>
</dbReference>
<dbReference type="AlphaFoldDB" id="A0A250JD03"/>
<proteinExistence type="predicted"/>
<dbReference type="PRINTS" id="PR01950">
    <property type="entry name" value="LANCSUPER"/>
</dbReference>
<keyword evidence="1" id="KW-0862">Zinc</keyword>
<dbReference type="RefSeq" id="WP_095992454.1">
    <property type="nucleotide sequence ID" value="NZ_CP022098.1"/>
</dbReference>
<feature type="region of interest" description="Disordered" evidence="2">
    <location>
        <begin position="1085"/>
        <end position="1114"/>
    </location>
</feature>
<dbReference type="PANTHER" id="PTHR12736:SF7">
    <property type="entry name" value="LANC-LIKE PROTEIN 3"/>
    <property type="match status" value="1"/>
</dbReference>
<dbReference type="GO" id="GO:0005975">
    <property type="term" value="P:carbohydrate metabolic process"/>
    <property type="evidence" value="ECO:0007669"/>
    <property type="project" value="InterPro"/>
</dbReference>
<dbReference type="PANTHER" id="PTHR12736">
    <property type="entry name" value="LANC-LIKE PROTEIN"/>
    <property type="match status" value="1"/>
</dbReference>
<dbReference type="PIRSF" id="PIRSF037228">
    <property type="entry name" value="Lant_mod_RumM"/>
    <property type="match status" value="1"/>
</dbReference>
<protein>
    <submittedName>
        <fullName evidence="4">Lantibiotic modification protein</fullName>
    </submittedName>
</protein>
<feature type="region of interest" description="Disordered" evidence="2">
    <location>
        <begin position="1"/>
        <end position="22"/>
    </location>
</feature>
<evidence type="ECO:0000313" key="4">
    <source>
        <dbReference type="EMBL" id="ATB41789.1"/>
    </source>
</evidence>
<dbReference type="InterPro" id="IPR012341">
    <property type="entry name" value="6hp_glycosidase-like_sf"/>
</dbReference>
<organism evidence="4 5">
    <name type="scientific">Cystobacter fuscus</name>
    <dbReference type="NCBI Taxonomy" id="43"/>
    <lineage>
        <taxon>Bacteria</taxon>
        <taxon>Pseudomonadati</taxon>
        <taxon>Myxococcota</taxon>
        <taxon>Myxococcia</taxon>
        <taxon>Myxococcales</taxon>
        <taxon>Cystobacterineae</taxon>
        <taxon>Archangiaceae</taxon>
        <taxon>Cystobacter</taxon>
    </lineage>
</organism>
<accession>A0A250JD03</accession>
<dbReference type="Pfam" id="PF05147">
    <property type="entry name" value="LANC_like"/>
    <property type="match status" value="1"/>
</dbReference>
<dbReference type="InterPro" id="IPR025410">
    <property type="entry name" value="Lant_dehyd"/>
</dbReference>
<dbReference type="SMART" id="SM01260">
    <property type="entry name" value="LANC_like"/>
    <property type="match status" value="1"/>
</dbReference>
<dbReference type="KEGG" id="cfus:CYFUS_007259"/>
<dbReference type="GO" id="GO:0005886">
    <property type="term" value="C:plasma membrane"/>
    <property type="evidence" value="ECO:0007669"/>
    <property type="project" value="TreeGrafter"/>
</dbReference>
<dbReference type="EMBL" id="CP022098">
    <property type="protein sequence ID" value="ATB41789.1"/>
    <property type="molecule type" value="Genomic_DNA"/>
</dbReference>